<evidence type="ECO:0000313" key="9">
    <source>
        <dbReference type="Proteomes" id="UP000284841"/>
    </source>
</evidence>
<feature type="domain" description="Methyltransferase small" evidence="6">
    <location>
        <begin position="123"/>
        <end position="210"/>
    </location>
</feature>
<dbReference type="RefSeq" id="WP_118335893.1">
    <property type="nucleotide sequence ID" value="NZ_AP025567.1"/>
</dbReference>
<keyword evidence="2 5" id="KW-0808">Transferase</keyword>
<dbReference type="NCBIfam" id="TIGR00536">
    <property type="entry name" value="hemK_fam"/>
    <property type="match status" value="1"/>
</dbReference>
<keyword evidence="3 5" id="KW-0949">S-adenosyl-L-methionine</keyword>
<dbReference type="GO" id="GO:0102559">
    <property type="term" value="F:peptide chain release factor N(5)-glutamine methyltransferase activity"/>
    <property type="evidence" value="ECO:0007669"/>
    <property type="project" value="UniProtKB-EC"/>
</dbReference>
<comment type="catalytic activity">
    <reaction evidence="4 5">
        <text>L-glutaminyl-[peptide chain release factor] + S-adenosyl-L-methionine = N(5)-methyl-L-glutaminyl-[peptide chain release factor] + S-adenosyl-L-homocysteine + H(+)</text>
        <dbReference type="Rhea" id="RHEA:42896"/>
        <dbReference type="Rhea" id="RHEA-COMP:10271"/>
        <dbReference type="Rhea" id="RHEA-COMP:10272"/>
        <dbReference type="ChEBI" id="CHEBI:15378"/>
        <dbReference type="ChEBI" id="CHEBI:30011"/>
        <dbReference type="ChEBI" id="CHEBI:57856"/>
        <dbReference type="ChEBI" id="CHEBI:59789"/>
        <dbReference type="ChEBI" id="CHEBI:61891"/>
        <dbReference type="EC" id="2.1.1.297"/>
    </reaction>
</comment>
<proteinExistence type="inferred from homology"/>
<accession>A0A415E1E8</accession>
<name>A0A415E1E8_9FIRM</name>
<dbReference type="STRING" id="1776384.GCA_900086585_01033"/>
<evidence type="ECO:0000313" key="8">
    <source>
        <dbReference type="EMBL" id="RHJ87472.1"/>
    </source>
</evidence>
<dbReference type="Pfam" id="PF05175">
    <property type="entry name" value="MTS"/>
    <property type="match status" value="1"/>
</dbReference>
<dbReference type="AlphaFoldDB" id="A0A415E1E8"/>
<dbReference type="InterPro" id="IPR050320">
    <property type="entry name" value="N5-glutamine_MTase"/>
</dbReference>
<feature type="binding site" evidence="5">
    <location>
        <begin position="205"/>
        <end position="208"/>
    </location>
    <ligand>
        <name>substrate</name>
    </ligand>
</feature>
<keyword evidence="1 5" id="KW-0489">Methyltransferase</keyword>
<dbReference type="EC" id="2.1.1.297" evidence="5"/>
<dbReference type="InterPro" id="IPR004556">
    <property type="entry name" value="HemK-like"/>
</dbReference>
<dbReference type="CDD" id="cd02440">
    <property type="entry name" value="AdoMet_MTases"/>
    <property type="match status" value="1"/>
</dbReference>
<dbReference type="InterPro" id="IPR002052">
    <property type="entry name" value="DNA_methylase_N6_adenine_CS"/>
</dbReference>
<comment type="similarity">
    <text evidence="5">Belongs to the protein N5-glutamine methyltransferase family. PrmC subfamily.</text>
</comment>
<gene>
    <name evidence="5 8" type="primary">prmC</name>
    <name evidence="8" type="ORF">DW099_12305</name>
</gene>
<organism evidence="8 9">
    <name type="scientific">Emergencia timonensis</name>
    <dbReference type="NCBI Taxonomy" id="1776384"/>
    <lineage>
        <taxon>Bacteria</taxon>
        <taxon>Bacillati</taxon>
        <taxon>Bacillota</taxon>
        <taxon>Clostridia</taxon>
        <taxon>Peptostreptococcales</taxon>
        <taxon>Anaerovoracaceae</taxon>
        <taxon>Emergencia</taxon>
    </lineage>
</organism>
<feature type="domain" description="Release factor glutamine methyltransferase N-terminal" evidence="7">
    <location>
        <begin position="7"/>
        <end position="77"/>
    </location>
</feature>
<keyword evidence="9" id="KW-1185">Reference proteome</keyword>
<sequence>MSLSVKEILNIGRRQLEESHIADAAIDCKILYCFLMNVSSAQLILEYQRILPDSLCDEYFKLLDKRSAGVPVQYIIGTQEFMGLTFKVNESVLIPRQDTETLVEDAISIIRENKLRGEDLLPKKKKEFDVLDLCCGSGAIGLSLASLCDNVKVTCSDISQEALSVARENAEKLGVAKKVGFECGNLLVPFKGKFKNKKFDLIISNPPYIKTSVIPTLQKEVRDHEPMMALDGGLGGLDFYRGIVADAAGCLKKSGILMFEIGHDQKDAVSALIEETEQFEKITCHKDLAGRDRIVVATLAGKK</sequence>
<dbReference type="InterPro" id="IPR040758">
    <property type="entry name" value="PrmC_N"/>
</dbReference>
<dbReference type="GO" id="GO:0003676">
    <property type="term" value="F:nucleic acid binding"/>
    <property type="evidence" value="ECO:0007669"/>
    <property type="project" value="InterPro"/>
</dbReference>
<comment type="caution">
    <text evidence="5">Lacks conserved residue(s) required for the propagation of feature annotation.</text>
</comment>
<dbReference type="Gene3D" id="1.10.8.10">
    <property type="entry name" value="DNA helicase RuvA subunit, C-terminal domain"/>
    <property type="match status" value="1"/>
</dbReference>
<dbReference type="PANTHER" id="PTHR18895:SF74">
    <property type="entry name" value="MTRF1L RELEASE FACTOR GLUTAMINE METHYLTRANSFERASE"/>
    <property type="match status" value="1"/>
</dbReference>
<dbReference type="PANTHER" id="PTHR18895">
    <property type="entry name" value="HEMK METHYLTRANSFERASE"/>
    <property type="match status" value="1"/>
</dbReference>
<dbReference type="InterPro" id="IPR007848">
    <property type="entry name" value="Small_mtfrase_dom"/>
</dbReference>
<dbReference type="OrthoDB" id="9800643at2"/>
<feature type="binding site" evidence="5">
    <location>
        <position position="205"/>
    </location>
    <ligand>
        <name>S-adenosyl-L-methionine</name>
        <dbReference type="ChEBI" id="CHEBI:59789"/>
    </ligand>
</feature>
<dbReference type="GO" id="GO:0032259">
    <property type="term" value="P:methylation"/>
    <property type="evidence" value="ECO:0007669"/>
    <property type="project" value="UniProtKB-KW"/>
</dbReference>
<evidence type="ECO:0000256" key="1">
    <source>
        <dbReference type="ARBA" id="ARBA00022603"/>
    </source>
</evidence>
<evidence type="ECO:0000259" key="7">
    <source>
        <dbReference type="Pfam" id="PF17827"/>
    </source>
</evidence>
<dbReference type="NCBIfam" id="TIGR03534">
    <property type="entry name" value="RF_mod_PrmC"/>
    <property type="match status" value="1"/>
</dbReference>
<dbReference type="InterPro" id="IPR019874">
    <property type="entry name" value="RF_methyltr_PrmC"/>
</dbReference>
<evidence type="ECO:0000259" key="6">
    <source>
        <dbReference type="Pfam" id="PF05175"/>
    </source>
</evidence>
<dbReference type="Proteomes" id="UP000284841">
    <property type="component" value="Unassembled WGS sequence"/>
</dbReference>
<dbReference type="HAMAP" id="MF_02126">
    <property type="entry name" value="RF_methyltr_PrmC"/>
    <property type="match status" value="1"/>
</dbReference>
<reference evidence="8 9" key="1">
    <citation type="submission" date="2018-08" db="EMBL/GenBank/DDBJ databases">
        <title>A genome reference for cultivated species of the human gut microbiota.</title>
        <authorList>
            <person name="Zou Y."/>
            <person name="Xue W."/>
            <person name="Luo G."/>
        </authorList>
    </citation>
    <scope>NUCLEOTIDE SEQUENCE [LARGE SCALE GENOMIC DNA]</scope>
    <source>
        <strain evidence="8 9">AM07-24</strain>
    </source>
</reference>
<dbReference type="Gene3D" id="3.40.50.150">
    <property type="entry name" value="Vaccinia Virus protein VP39"/>
    <property type="match status" value="1"/>
</dbReference>
<comment type="caution">
    <text evidence="8">The sequence shown here is derived from an EMBL/GenBank/DDBJ whole genome shotgun (WGS) entry which is preliminary data.</text>
</comment>
<protein>
    <recommendedName>
        <fullName evidence="5">Release factor glutamine methyltransferase</fullName>
        <shortName evidence="5">RF MTase</shortName>
        <ecNumber evidence="5">2.1.1.297</ecNumber>
    </recommendedName>
    <alternativeName>
        <fullName evidence="5">N5-glutamine methyltransferase PrmC</fullName>
    </alternativeName>
    <alternativeName>
        <fullName evidence="5">Protein-(glutamine-N5) MTase PrmC</fullName>
    </alternativeName>
    <alternativeName>
        <fullName evidence="5">Protein-glutamine N-methyltransferase PrmC</fullName>
    </alternativeName>
</protein>
<dbReference type="InterPro" id="IPR029063">
    <property type="entry name" value="SAM-dependent_MTases_sf"/>
</dbReference>
<comment type="function">
    <text evidence="5">Methylates the class 1 translation termination release factors RF1/PrfA and RF2/PrfB on the glutamine residue of the universally conserved GGQ motif.</text>
</comment>
<dbReference type="SUPFAM" id="SSF53335">
    <property type="entry name" value="S-adenosyl-L-methionine-dependent methyltransferases"/>
    <property type="match status" value="1"/>
</dbReference>
<evidence type="ECO:0000256" key="4">
    <source>
        <dbReference type="ARBA" id="ARBA00048391"/>
    </source>
</evidence>
<dbReference type="EMBL" id="QRMS01000003">
    <property type="protein sequence ID" value="RHJ87472.1"/>
    <property type="molecule type" value="Genomic_DNA"/>
</dbReference>
<evidence type="ECO:0000256" key="3">
    <source>
        <dbReference type="ARBA" id="ARBA00022691"/>
    </source>
</evidence>
<feature type="binding site" evidence="5">
    <location>
        <position position="157"/>
    </location>
    <ligand>
        <name>S-adenosyl-L-methionine</name>
        <dbReference type="ChEBI" id="CHEBI:59789"/>
    </ligand>
</feature>
<dbReference type="Pfam" id="PF17827">
    <property type="entry name" value="PrmC_N"/>
    <property type="match status" value="1"/>
</dbReference>
<dbReference type="PROSITE" id="PS00092">
    <property type="entry name" value="N6_MTASE"/>
    <property type="match status" value="1"/>
</dbReference>
<evidence type="ECO:0000256" key="2">
    <source>
        <dbReference type="ARBA" id="ARBA00022679"/>
    </source>
</evidence>
<evidence type="ECO:0000256" key="5">
    <source>
        <dbReference type="HAMAP-Rule" id="MF_02126"/>
    </source>
</evidence>